<dbReference type="GeneID" id="9945726"/>
<dbReference type="InParanoid" id="A0A1S0TU91"/>
<accession>A0A1S0TU91</accession>
<dbReference type="EMBL" id="JH712332">
    <property type="protein sequence ID" value="EFO20191.1"/>
    <property type="molecule type" value="Genomic_DNA"/>
</dbReference>
<sequence>MRFRAMLVVKFPMQHSSQTDSSSRMGLLISRQSSSKKHSSNSKPGQVEVGPVPRALYLILKIYCARSKDAHTFVGAFAAQVARAFGKFSFAKLNDNDNVESVFDI</sequence>
<dbReference type="AlphaFoldDB" id="A0A1S0TU91"/>
<dbReference type="KEGG" id="loa:LOAG_08299"/>
<reference evidence="2" key="1">
    <citation type="submission" date="2012-04" db="EMBL/GenBank/DDBJ databases">
        <title>The Genome Sequence of Loa loa.</title>
        <authorList>
            <consortium name="The Broad Institute Genome Sequencing Platform"/>
            <consortium name="Broad Institute Genome Sequencing Center for Infectious Disease"/>
            <person name="Nutman T.B."/>
            <person name="Fink D.L."/>
            <person name="Russ C."/>
            <person name="Young S."/>
            <person name="Zeng Q."/>
            <person name="Gargeya S."/>
            <person name="Alvarado L."/>
            <person name="Berlin A."/>
            <person name="Chapman S.B."/>
            <person name="Chen Z."/>
            <person name="Freedman E."/>
            <person name="Gellesch M."/>
            <person name="Goldberg J."/>
            <person name="Griggs A."/>
            <person name="Gujja S."/>
            <person name="Heilman E.R."/>
            <person name="Heiman D."/>
            <person name="Howarth C."/>
            <person name="Mehta T."/>
            <person name="Neiman D."/>
            <person name="Pearson M."/>
            <person name="Roberts A."/>
            <person name="Saif S."/>
            <person name="Shea T."/>
            <person name="Shenoy N."/>
            <person name="Sisk P."/>
            <person name="Stolte C."/>
            <person name="Sykes S."/>
            <person name="White J."/>
            <person name="Yandava C."/>
            <person name="Haas B."/>
            <person name="Henn M.R."/>
            <person name="Nusbaum C."/>
            <person name="Birren B."/>
        </authorList>
    </citation>
    <scope>NUCLEOTIDE SEQUENCE [LARGE SCALE GENOMIC DNA]</scope>
</reference>
<evidence type="ECO:0000313" key="2">
    <source>
        <dbReference type="EMBL" id="EFO20191.1"/>
    </source>
</evidence>
<evidence type="ECO:0000256" key="1">
    <source>
        <dbReference type="SAM" id="MobiDB-lite"/>
    </source>
</evidence>
<feature type="compositionally biased region" description="Polar residues" evidence="1">
    <location>
        <begin position="14"/>
        <end position="24"/>
    </location>
</feature>
<organism evidence="2">
    <name type="scientific">Loa loa</name>
    <name type="common">Eye worm</name>
    <name type="synonym">Filaria loa</name>
    <dbReference type="NCBI Taxonomy" id="7209"/>
    <lineage>
        <taxon>Eukaryota</taxon>
        <taxon>Metazoa</taxon>
        <taxon>Ecdysozoa</taxon>
        <taxon>Nematoda</taxon>
        <taxon>Chromadorea</taxon>
        <taxon>Rhabditida</taxon>
        <taxon>Spirurina</taxon>
        <taxon>Spiruromorpha</taxon>
        <taxon>Filarioidea</taxon>
        <taxon>Onchocercidae</taxon>
        <taxon>Loa</taxon>
    </lineage>
</organism>
<dbReference type="RefSeq" id="XP_003143879.1">
    <property type="nucleotide sequence ID" value="XM_003143831.1"/>
</dbReference>
<name>A0A1S0TU91_LOALO</name>
<dbReference type="CTD" id="9945726"/>
<feature type="region of interest" description="Disordered" evidence="1">
    <location>
        <begin position="14"/>
        <end position="48"/>
    </location>
</feature>
<gene>
    <name evidence="2" type="ORF">LOAG_08299</name>
</gene>
<proteinExistence type="predicted"/>
<protein>
    <submittedName>
        <fullName evidence="2">Uncharacterized protein</fullName>
    </submittedName>
</protein>